<dbReference type="Proteomes" id="UP000199438">
    <property type="component" value="Unassembled WGS sequence"/>
</dbReference>
<organism evidence="2 3">
    <name type="scientific">Zunongwangia mangrovi</name>
    <dbReference type="NCBI Taxonomy" id="1334022"/>
    <lineage>
        <taxon>Bacteria</taxon>
        <taxon>Pseudomonadati</taxon>
        <taxon>Bacteroidota</taxon>
        <taxon>Flavobacteriia</taxon>
        <taxon>Flavobacteriales</taxon>
        <taxon>Flavobacteriaceae</taxon>
        <taxon>Zunongwangia</taxon>
    </lineage>
</organism>
<dbReference type="EMBL" id="FOKV01000003">
    <property type="protein sequence ID" value="SFC26229.1"/>
    <property type="molecule type" value="Genomic_DNA"/>
</dbReference>
<keyword evidence="3" id="KW-1185">Reference proteome</keyword>
<dbReference type="STRING" id="1334022.SAMN04487907_103140"/>
<evidence type="ECO:0000313" key="3">
    <source>
        <dbReference type="Proteomes" id="UP000199438"/>
    </source>
</evidence>
<proteinExistence type="predicted"/>
<dbReference type="AlphaFoldDB" id="A0A1I1HQ27"/>
<feature type="transmembrane region" description="Helical" evidence="1">
    <location>
        <begin position="9"/>
        <end position="27"/>
    </location>
</feature>
<dbReference type="RefSeq" id="WP_092541823.1">
    <property type="nucleotide sequence ID" value="NZ_FOKV01000003.1"/>
</dbReference>
<reference evidence="3" key="1">
    <citation type="submission" date="2016-10" db="EMBL/GenBank/DDBJ databases">
        <authorList>
            <person name="Varghese N."/>
            <person name="Submissions S."/>
        </authorList>
    </citation>
    <scope>NUCLEOTIDE SEQUENCE [LARGE SCALE GENOMIC DNA]</scope>
    <source>
        <strain evidence="3">DSM 24499</strain>
    </source>
</reference>
<gene>
    <name evidence="2" type="ORF">SAMN04487907_103140</name>
</gene>
<keyword evidence="1" id="KW-1133">Transmembrane helix</keyword>
<keyword evidence="1" id="KW-0812">Transmembrane</keyword>
<protein>
    <submittedName>
        <fullName evidence="2">Uncharacterized protein</fullName>
    </submittedName>
</protein>
<accession>A0A1I1HQ27</accession>
<evidence type="ECO:0000256" key="1">
    <source>
        <dbReference type="SAM" id="Phobius"/>
    </source>
</evidence>
<name>A0A1I1HQ27_9FLAO</name>
<sequence length="392" mass="46789">MLKKRLKHIIIILILLLPVFMFLAWFFTPKTKMVAAIIDKTVLTTEGQEHISLDWVLNYKKYTKTSTKFYKRSEDYFGFFPKENEEFDLRGLERFPSNKIEQLSNDADLVYFTDTYGIYTNEWYEQDNQTERSGIVYGGLKENDMDLLRKMKEKNKLVITEFNTFGSPTAFDIRRKFERTFGLKWTGWTGRYFDNLDTLTNKELPRWLIRNYLNQHGNKWPFKKSGVAFVHESDQVTILEDSIHLEREIPQILSNDYGKERFSLPNEMKYPFWFDIVQNNPTINKTAANYKLYTTEKGSQELKKYGIPSSFPAVTYHIDSDYEFYYFSGDFCDNPITMGTSYFKGISLFQRFFYNDRDKTERASFFWKFYRPMLQTILEDYEKKISAENNES</sequence>
<keyword evidence="1" id="KW-0472">Membrane</keyword>
<dbReference type="OrthoDB" id="916275at2"/>
<evidence type="ECO:0000313" key="2">
    <source>
        <dbReference type="EMBL" id="SFC26229.1"/>
    </source>
</evidence>